<accession>A0AAU7VP78</accession>
<proteinExistence type="predicted"/>
<dbReference type="EMBL" id="CP158367">
    <property type="protein sequence ID" value="XBX75856.1"/>
    <property type="molecule type" value="Genomic_DNA"/>
</dbReference>
<organism evidence="1">
    <name type="scientific">Proteinivorax tanatarense</name>
    <dbReference type="NCBI Taxonomy" id="1260629"/>
    <lineage>
        <taxon>Bacteria</taxon>
        <taxon>Bacillati</taxon>
        <taxon>Bacillota</taxon>
        <taxon>Clostridia</taxon>
        <taxon>Eubacteriales</taxon>
        <taxon>Proteinivoracaceae</taxon>
        <taxon>Proteinivorax</taxon>
    </lineage>
</organism>
<name>A0AAU7VP78_9FIRM</name>
<protein>
    <submittedName>
        <fullName evidence="1">Uncharacterized protein</fullName>
    </submittedName>
</protein>
<dbReference type="AlphaFoldDB" id="A0AAU7VP78"/>
<evidence type="ECO:0000313" key="1">
    <source>
        <dbReference type="EMBL" id="XBX75856.1"/>
    </source>
</evidence>
<sequence>MLNQINKDSYKISIITYVNNVNQIIKQEEKIYYEMELLGDSVKLENNMTIKYWD</sequence>
<dbReference type="RefSeq" id="WP_350344592.1">
    <property type="nucleotide sequence ID" value="NZ_CP158367.1"/>
</dbReference>
<reference evidence="1" key="2">
    <citation type="submission" date="2024-06" db="EMBL/GenBank/DDBJ databases">
        <authorList>
            <person name="Petrova K.O."/>
            <person name="Toshchakov S.V."/>
            <person name="Boltjanskaja Y.V."/>
            <person name="Kevbrin V."/>
        </authorList>
    </citation>
    <scope>NUCLEOTIDE SEQUENCE</scope>
    <source>
        <strain evidence="1">Z-910T</strain>
    </source>
</reference>
<gene>
    <name evidence="1" type="ORF">PRVXT_001016</name>
</gene>
<reference evidence="1" key="1">
    <citation type="journal article" date="2013" name="Extremophiles">
        <title>Proteinivorax tanatarense gen. nov., sp. nov., an anaerobic, haloalkaliphilic, proteolytic bacterium isolated from a decaying algal bloom, and proposal of Proteinivoraceae fam. nov.</title>
        <authorList>
            <person name="Kevbrin V."/>
            <person name="Boltyanskaya Y."/>
            <person name="Zhilina T."/>
            <person name="Kolganova T."/>
            <person name="Lavrentjeva E."/>
            <person name="Kuznetsov B."/>
        </authorList>
    </citation>
    <scope>NUCLEOTIDE SEQUENCE</scope>
    <source>
        <strain evidence="1">Z-910T</strain>
    </source>
</reference>